<accession>H0EA75</accession>
<protein>
    <recommendedName>
        <fullName evidence="3">Major capsid protein</fullName>
    </recommendedName>
</protein>
<name>H0EA75_9ACTN</name>
<proteinExistence type="predicted"/>
<comment type="caution">
    <text evidence="1">The sequence shown here is derived from an EMBL/GenBank/DDBJ whole genome shotgun (WGS) entry which is preliminary data.</text>
</comment>
<gene>
    <name evidence="1" type="ORF">PAI11_37490</name>
</gene>
<reference evidence="1 2" key="1">
    <citation type="journal article" date="2013" name="Biodegradation">
        <title>Quantitative proteomic analysis of ibuprofen-degrading Patulibacter sp. strain I11.</title>
        <authorList>
            <person name="Almeida B."/>
            <person name="Kjeldal H."/>
            <person name="Lolas I."/>
            <person name="Knudsen A.D."/>
            <person name="Carvalho G."/>
            <person name="Nielsen K.L."/>
            <person name="Barreto Crespo M.T."/>
            <person name="Stensballe A."/>
            <person name="Nielsen J.L."/>
        </authorList>
    </citation>
    <scope>NUCLEOTIDE SEQUENCE [LARGE SCALE GENOMIC DNA]</scope>
    <source>
        <strain evidence="1 2">I11</strain>
    </source>
</reference>
<evidence type="ECO:0000313" key="1">
    <source>
        <dbReference type="EMBL" id="EHN09415.1"/>
    </source>
</evidence>
<dbReference type="Proteomes" id="UP000005143">
    <property type="component" value="Unassembled WGS sequence"/>
</dbReference>
<sequence>MSVDVFVPEFWSARLRRFLDPRLVLAQPTVMNRDWEGEIRDAGDTVHINRPGAGGTIRTYTRNTPMAPPDRPDGETLTLVVDQQKAFYIAVDNVDEAQANIRLMDGFAQRTARNLAVTLDSFAAAKFVAAAIPANRIGTDATPVTIKADGTGDFTPYQFAVEARKRLQKQSTPGDDRWMVINADLEAQFLLDPQYIETANREVTRSGQIGSVAGFDILTTEALPASPGSGGAPVPNHKVVYGDGNYALTWADQVVKTAAEDLQGEFGDAVKGLNVFGAKVIEPESYGIADVANPA</sequence>
<evidence type="ECO:0008006" key="3">
    <source>
        <dbReference type="Google" id="ProtNLM"/>
    </source>
</evidence>
<dbReference type="AlphaFoldDB" id="H0EA75"/>
<evidence type="ECO:0000313" key="2">
    <source>
        <dbReference type="Proteomes" id="UP000005143"/>
    </source>
</evidence>
<organism evidence="1 2">
    <name type="scientific">Patulibacter medicamentivorans</name>
    <dbReference type="NCBI Taxonomy" id="1097667"/>
    <lineage>
        <taxon>Bacteria</taxon>
        <taxon>Bacillati</taxon>
        <taxon>Actinomycetota</taxon>
        <taxon>Thermoleophilia</taxon>
        <taxon>Solirubrobacterales</taxon>
        <taxon>Patulibacteraceae</taxon>
        <taxon>Patulibacter</taxon>
    </lineage>
</organism>
<keyword evidence="2" id="KW-1185">Reference proteome</keyword>
<dbReference type="OrthoDB" id="1624479at2"/>
<dbReference type="RefSeq" id="WP_007578185.1">
    <property type="nucleotide sequence ID" value="NZ_AGUD01000292.1"/>
</dbReference>
<dbReference type="EMBL" id="AGUD01000292">
    <property type="protein sequence ID" value="EHN09415.1"/>
    <property type="molecule type" value="Genomic_DNA"/>
</dbReference>